<dbReference type="AlphaFoldDB" id="A0A1I7TWG4"/>
<dbReference type="WBParaSite" id="Csp11.Scaffold629.g12473.t2">
    <property type="protein sequence ID" value="Csp11.Scaffold629.g12473.t2"/>
    <property type="gene ID" value="Csp11.Scaffold629.g12473"/>
</dbReference>
<feature type="transmembrane region" description="Helical" evidence="1">
    <location>
        <begin position="52"/>
        <end position="72"/>
    </location>
</feature>
<reference evidence="3" key="1">
    <citation type="submission" date="2016-11" db="UniProtKB">
        <authorList>
            <consortium name="WormBaseParasite"/>
        </authorList>
    </citation>
    <scope>IDENTIFICATION</scope>
</reference>
<evidence type="ECO:0000313" key="3">
    <source>
        <dbReference type="WBParaSite" id="Csp11.Scaffold629.g12473.t2"/>
    </source>
</evidence>
<evidence type="ECO:0000313" key="2">
    <source>
        <dbReference type="Proteomes" id="UP000095282"/>
    </source>
</evidence>
<accession>A0A1I7TWG4</accession>
<dbReference type="Proteomes" id="UP000095282">
    <property type="component" value="Unplaced"/>
</dbReference>
<keyword evidence="1" id="KW-0812">Transmembrane</keyword>
<protein>
    <submittedName>
        <fullName evidence="3">Transmembrane protein</fullName>
    </submittedName>
</protein>
<organism evidence="2 3">
    <name type="scientific">Caenorhabditis tropicalis</name>
    <dbReference type="NCBI Taxonomy" id="1561998"/>
    <lineage>
        <taxon>Eukaryota</taxon>
        <taxon>Metazoa</taxon>
        <taxon>Ecdysozoa</taxon>
        <taxon>Nematoda</taxon>
        <taxon>Chromadorea</taxon>
        <taxon>Rhabditida</taxon>
        <taxon>Rhabditina</taxon>
        <taxon>Rhabditomorpha</taxon>
        <taxon>Rhabditoidea</taxon>
        <taxon>Rhabditidae</taxon>
        <taxon>Peloderinae</taxon>
        <taxon>Caenorhabditis</taxon>
    </lineage>
</organism>
<feature type="transmembrane region" description="Helical" evidence="1">
    <location>
        <begin position="141"/>
        <end position="163"/>
    </location>
</feature>
<name>A0A1I7TWG4_9PELO</name>
<keyword evidence="1" id="KW-1133">Transmembrane helix</keyword>
<proteinExistence type="predicted"/>
<evidence type="ECO:0000256" key="1">
    <source>
        <dbReference type="SAM" id="Phobius"/>
    </source>
</evidence>
<keyword evidence="2" id="KW-1185">Reference proteome</keyword>
<feature type="transmembrane region" description="Helical" evidence="1">
    <location>
        <begin position="84"/>
        <end position="103"/>
    </location>
</feature>
<sequence length="252" mass="28482">MSNAGLCKFKLILSYRYLPISANFVSNNWNATDASCESFADEMNFFMQKSKAFQTASVATFLAISILLILSFKANGIIERSNAAHLTCFVVFFLAFTQVSLFLDMITFDKFFIEVFLYVIDRRRKLCSEVPHWIGLNIQAAFIYALFMLLNLGPIFLMLKWIVALTHQCAYLRFWNTNIERSLFRNRQFVYPTPSPIEATFLSINPPPSYSEAVRLNASPAPEYESLVHGSGAIGDDVVDIEANATSSEQLA</sequence>
<keyword evidence="1" id="KW-0472">Membrane</keyword>